<dbReference type="STRING" id="316067.Geob_2962"/>
<evidence type="ECO:0000313" key="4">
    <source>
        <dbReference type="Proteomes" id="UP000007721"/>
    </source>
</evidence>
<reference evidence="3 4" key="1">
    <citation type="submission" date="2009-01" db="EMBL/GenBank/DDBJ databases">
        <title>Complete sequence of Geobacter sp. FRC-32.</title>
        <authorList>
            <consortium name="US DOE Joint Genome Institute"/>
            <person name="Lucas S."/>
            <person name="Copeland A."/>
            <person name="Lapidus A."/>
            <person name="Glavina del Rio T."/>
            <person name="Dalin E."/>
            <person name="Tice H."/>
            <person name="Bruce D."/>
            <person name="Goodwin L."/>
            <person name="Pitluck S."/>
            <person name="Saunders E."/>
            <person name="Brettin T."/>
            <person name="Detter J.C."/>
            <person name="Han C."/>
            <person name="Larimer F."/>
            <person name="Land M."/>
            <person name="Hauser L."/>
            <person name="Kyrpides N."/>
            <person name="Ovchinnikova G."/>
            <person name="Kostka J."/>
            <person name="Richardson P."/>
        </authorList>
    </citation>
    <scope>NUCLEOTIDE SEQUENCE [LARGE SCALE GENOMIC DNA]</scope>
    <source>
        <strain evidence="4">DSM 22248 / JCM 15807 / FRC-32</strain>
    </source>
</reference>
<dbReference type="Proteomes" id="UP000007721">
    <property type="component" value="Chromosome"/>
</dbReference>
<sequence length="585" mass="64139">MKKKVTTLFLSVLCLFAVSSANAMIIVADHFNMDKDWSGITDEATKGITSTDASGNKWASLGANYPVVINQESAYGDAGRGLRFQVAPGSGTTTIGCEMGGYPQTPWQGRSQYIGYYSKLSDNSNWGSKGSTLKMLRFNMEKNDVIPELVGGAYSVFIGTSNVFNGIYRPDNNWHKYLWEFTAQSSSAVADGVIRLWVDDVVVWERTNVKWNDYGTINNGTYFNYGYNGSWYFFFIQGNLSATYNGPTKYMYWDDYIIATTKEEVDKFIGTSGTSSTPAAPVEPAPAPAPVEPAPAPAAPVETAGVTLLQEKFNDALLSSRGWFDAGATNSKVVNDATRGNVLEYSYNSGASTPTTGALRKEFTDADDITITYYVKYASNWQWTGLGYGPHELYLLSNLDSSWIGPAKTHLTTYLESIEGKQTIAFQDALNIDQNRVGTSLKGISENRGVFGCNGSSDSYPDGICWGTPKINGKTWKASMPVITNGVWHSVKVRLKMNSIINGVGVADGIMQYWLDGVPYMDNKNIMIRTGANPNLKWSTFMIAPYFHNGAKQTQKFWLDDIQVTTGTSTADTPPAPPTGLRIVL</sequence>
<dbReference type="HOGENOM" id="CLU_466017_0_0_7"/>
<accession>B9M2V9</accession>
<dbReference type="AlphaFoldDB" id="B9M2V9"/>
<keyword evidence="2" id="KW-0732">Signal</keyword>
<name>B9M2V9_GEODF</name>
<gene>
    <name evidence="3" type="ordered locus">Geob_2962</name>
</gene>
<feature type="signal peptide" evidence="2">
    <location>
        <begin position="1"/>
        <end position="23"/>
    </location>
</feature>
<protein>
    <submittedName>
        <fullName evidence="3">Uncharacterized protein</fullName>
    </submittedName>
</protein>
<evidence type="ECO:0000256" key="1">
    <source>
        <dbReference type="SAM" id="MobiDB-lite"/>
    </source>
</evidence>
<feature type="region of interest" description="Disordered" evidence="1">
    <location>
        <begin position="270"/>
        <end position="297"/>
    </location>
</feature>
<feature type="chain" id="PRO_5002886464" evidence="2">
    <location>
        <begin position="24"/>
        <end position="585"/>
    </location>
</feature>
<keyword evidence="4" id="KW-1185">Reference proteome</keyword>
<dbReference type="EMBL" id="CP001390">
    <property type="protein sequence ID" value="ACM21305.1"/>
    <property type="molecule type" value="Genomic_DNA"/>
</dbReference>
<dbReference type="Gene3D" id="2.60.120.200">
    <property type="match status" value="1"/>
</dbReference>
<dbReference type="RefSeq" id="WP_012648033.1">
    <property type="nucleotide sequence ID" value="NC_011979.1"/>
</dbReference>
<organism evidence="3 4">
    <name type="scientific">Geotalea daltonii (strain DSM 22248 / JCM 15807 / FRC-32)</name>
    <name type="common">Geobacter daltonii</name>
    <dbReference type="NCBI Taxonomy" id="316067"/>
    <lineage>
        <taxon>Bacteria</taxon>
        <taxon>Pseudomonadati</taxon>
        <taxon>Thermodesulfobacteriota</taxon>
        <taxon>Desulfuromonadia</taxon>
        <taxon>Geobacterales</taxon>
        <taxon>Geobacteraceae</taxon>
        <taxon>Geotalea</taxon>
    </lineage>
</organism>
<dbReference type="KEGG" id="geo:Geob_2962"/>
<evidence type="ECO:0000313" key="3">
    <source>
        <dbReference type="EMBL" id="ACM21305.1"/>
    </source>
</evidence>
<dbReference type="OrthoDB" id="7552220at2"/>
<proteinExistence type="predicted"/>
<feature type="compositionally biased region" description="Pro residues" evidence="1">
    <location>
        <begin position="281"/>
        <end position="297"/>
    </location>
</feature>
<evidence type="ECO:0000256" key="2">
    <source>
        <dbReference type="SAM" id="SignalP"/>
    </source>
</evidence>